<evidence type="ECO:0000313" key="3">
    <source>
        <dbReference type="EMBL" id="GLQ72144.1"/>
    </source>
</evidence>
<dbReference type="AlphaFoldDB" id="A0AAV5NNF1"/>
<dbReference type="InterPro" id="IPR011330">
    <property type="entry name" value="Glyco_hydro/deAcase_b/a-brl"/>
</dbReference>
<dbReference type="Gene3D" id="3.20.20.370">
    <property type="entry name" value="Glycoside hydrolase/deacetylase"/>
    <property type="match status" value="1"/>
</dbReference>
<dbReference type="RefSeq" id="WP_224055884.1">
    <property type="nucleotide sequence ID" value="NZ_AP025145.1"/>
</dbReference>
<keyword evidence="1" id="KW-0547">Nucleotide-binding</keyword>
<gene>
    <name evidence="3" type="ORF">GCM10007932_15040</name>
</gene>
<dbReference type="PANTHER" id="PTHR30292:SF0">
    <property type="entry name" value="5-OXOPROLINASE SUBUNIT A"/>
    <property type="match status" value="1"/>
</dbReference>
<dbReference type="PANTHER" id="PTHR30292">
    <property type="entry name" value="UNCHARACTERIZED PROTEIN YBGL-RELATED"/>
    <property type="match status" value="1"/>
</dbReference>
<dbReference type="Pfam" id="PF03746">
    <property type="entry name" value="LamB_YcsF"/>
    <property type="match status" value="1"/>
</dbReference>
<keyword evidence="4" id="KW-1185">Reference proteome</keyword>
<feature type="compositionally biased region" description="Basic and acidic residues" evidence="2">
    <location>
        <begin position="240"/>
        <end position="253"/>
    </location>
</feature>
<accession>A0AAV5NNF1</accession>
<dbReference type="InterPro" id="IPR005501">
    <property type="entry name" value="LamB/YcsF/PxpA-like"/>
</dbReference>
<dbReference type="NCBIfam" id="NF003816">
    <property type="entry name" value="PRK05406.1-5"/>
    <property type="match status" value="1"/>
</dbReference>
<dbReference type="NCBIfam" id="NF003814">
    <property type="entry name" value="PRK05406.1-3"/>
    <property type="match status" value="1"/>
</dbReference>
<proteinExistence type="predicted"/>
<evidence type="ECO:0000313" key="4">
    <source>
        <dbReference type="Proteomes" id="UP001156690"/>
    </source>
</evidence>
<protein>
    <submittedName>
        <fullName evidence="3">LamB/YcsF family protein</fullName>
    </submittedName>
</protein>
<evidence type="ECO:0000256" key="1">
    <source>
        <dbReference type="ARBA" id="ARBA00022741"/>
    </source>
</evidence>
<evidence type="ECO:0000256" key="2">
    <source>
        <dbReference type="SAM" id="MobiDB-lite"/>
    </source>
</evidence>
<organism evidence="3 4">
    <name type="scientific">Vibrio penaeicida</name>
    <dbReference type="NCBI Taxonomy" id="104609"/>
    <lineage>
        <taxon>Bacteria</taxon>
        <taxon>Pseudomonadati</taxon>
        <taxon>Pseudomonadota</taxon>
        <taxon>Gammaproteobacteria</taxon>
        <taxon>Vibrionales</taxon>
        <taxon>Vibrionaceae</taxon>
        <taxon>Vibrio</taxon>
    </lineage>
</organism>
<reference evidence="4" key="1">
    <citation type="journal article" date="2019" name="Int. J. Syst. Evol. Microbiol.">
        <title>The Global Catalogue of Microorganisms (GCM) 10K type strain sequencing project: providing services to taxonomists for standard genome sequencing and annotation.</title>
        <authorList>
            <consortium name="The Broad Institute Genomics Platform"/>
            <consortium name="The Broad Institute Genome Sequencing Center for Infectious Disease"/>
            <person name="Wu L."/>
            <person name="Ma J."/>
        </authorList>
    </citation>
    <scope>NUCLEOTIDE SEQUENCE [LARGE SCALE GENOMIC DNA]</scope>
    <source>
        <strain evidence="4">NBRC 15640</strain>
    </source>
</reference>
<dbReference type="SUPFAM" id="SSF88713">
    <property type="entry name" value="Glycoside hydrolase/deacetylase"/>
    <property type="match status" value="1"/>
</dbReference>
<dbReference type="GO" id="GO:0005524">
    <property type="term" value="F:ATP binding"/>
    <property type="evidence" value="ECO:0007669"/>
    <property type="project" value="UniProtKB-KW"/>
</dbReference>
<comment type="caution">
    <text evidence="3">The sequence shown here is derived from an EMBL/GenBank/DDBJ whole genome shotgun (WGS) entry which is preliminary data.</text>
</comment>
<dbReference type="GO" id="GO:0005975">
    <property type="term" value="P:carbohydrate metabolic process"/>
    <property type="evidence" value="ECO:0007669"/>
    <property type="project" value="InterPro"/>
</dbReference>
<feature type="region of interest" description="Disordered" evidence="2">
    <location>
        <begin position="239"/>
        <end position="262"/>
    </location>
</feature>
<dbReference type="EMBL" id="BSNX01000012">
    <property type="protein sequence ID" value="GLQ72144.1"/>
    <property type="molecule type" value="Genomic_DNA"/>
</dbReference>
<name>A0AAV5NNF1_9VIBR</name>
<dbReference type="Proteomes" id="UP001156690">
    <property type="component" value="Unassembled WGS sequence"/>
</dbReference>
<sequence length="262" mass="28712">MININSDMGEGFGIYKLGDDEALMPYITEANVACGFHASDPNHMKHTVELAKRYGVKVGAHFSLPDLQGFGRRKMHLSQAELHNMIVYQIGALKGFLDMLGMPLNHLKPHGVLYGMAASDPEIAETIANIALHYQVPVFGLTGTCHEKVYKSKGVGFVAEFFTDLDYDQHGHLVITQTHEATDPNYAATRVKKAVEQGAVIATNGDEIPVVAQTVCVHSDTPNALDIAKAVNKTLQQHLPSRERTLKSQKELSTDGTSIFKE</sequence>